<dbReference type="Proteomes" id="UP000580250">
    <property type="component" value="Unassembled WGS sequence"/>
</dbReference>
<comment type="caution">
    <text evidence="1">The sequence shown here is derived from an EMBL/GenBank/DDBJ whole genome shotgun (WGS) entry which is preliminary data.</text>
</comment>
<protein>
    <submittedName>
        <fullName evidence="1">Uncharacterized protein</fullName>
    </submittedName>
</protein>
<reference evidence="1 2" key="1">
    <citation type="submission" date="2020-08" db="EMBL/GenBank/DDBJ databases">
        <authorList>
            <person name="Koutsovoulos G."/>
            <person name="Danchin GJ E."/>
        </authorList>
    </citation>
    <scope>NUCLEOTIDE SEQUENCE [LARGE SCALE GENOMIC DNA]</scope>
</reference>
<proteinExistence type="predicted"/>
<dbReference type="EMBL" id="CAJEWN010000923">
    <property type="protein sequence ID" value="CAD2192128.1"/>
    <property type="molecule type" value="Genomic_DNA"/>
</dbReference>
<organism evidence="1 2">
    <name type="scientific">Meloidogyne enterolobii</name>
    <name type="common">Root-knot nematode worm</name>
    <name type="synonym">Meloidogyne mayaguensis</name>
    <dbReference type="NCBI Taxonomy" id="390850"/>
    <lineage>
        <taxon>Eukaryota</taxon>
        <taxon>Metazoa</taxon>
        <taxon>Ecdysozoa</taxon>
        <taxon>Nematoda</taxon>
        <taxon>Chromadorea</taxon>
        <taxon>Rhabditida</taxon>
        <taxon>Tylenchina</taxon>
        <taxon>Tylenchomorpha</taxon>
        <taxon>Tylenchoidea</taxon>
        <taxon>Meloidogynidae</taxon>
        <taxon>Meloidogyninae</taxon>
        <taxon>Meloidogyne</taxon>
    </lineage>
</organism>
<name>A0A6V7WYL2_MELEN</name>
<dbReference type="AlphaFoldDB" id="A0A6V7WYL2"/>
<gene>
    <name evidence="1" type="ORF">MENT_LOCUS45000</name>
</gene>
<evidence type="ECO:0000313" key="2">
    <source>
        <dbReference type="Proteomes" id="UP000580250"/>
    </source>
</evidence>
<sequence>MLFCQRGSVPSIGTEVVTSILRYIRLGFSADYRQRIVINPSCFFITSFVRKNSALMVNHSASNKHSELMLHLV</sequence>
<accession>A0A6V7WYL2</accession>
<evidence type="ECO:0000313" key="1">
    <source>
        <dbReference type="EMBL" id="CAD2192128.1"/>
    </source>
</evidence>